<proteinExistence type="predicted"/>
<protein>
    <submittedName>
        <fullName evidence="2">Uncharacterized protein</fullName>
    </submittedName>
</protein>
<organism evidence="2 3">
    <name type="scientific">Solanum tuberosum</name>
    <name type="common">Potato</name>
    <dbReference type="NCBI Taxonomy" id="4113"/>
    <lineage>
        <taxon>Eukaryota</taxon>
        <taxon>Viridiplantae</taxon>
        <taxon>Streptophyta</taxon>
        <taxon>Embryophyta</taxon>
        <taxon>Tracheophyta</taxon>
        <taxon>Spermatophyta</taxon>
        <taxon>Magnoliopsida</taxon>
        <taxon>eudicotyledons</taxon>
        <taxon>Gunneridae</taxon>
        <taxon>Pentapetalae</taxon>
        <taxon>asterids</taxon>
        <taxon>lamiids</taxon>
        <taxon>Solanales</taxon>
        <taxon>Solanaceae</taxon>
        <taxon>Solanoideae</taxon>
        <taxon>Solaneae</taxon>
        <taxon>Solanum</taxon>
    </lineage>
</organism>
<sequence>MSCRAPAAEPQSSVLLSSEQRDTKKEVVATPQRKSRKADIERPSKEKSSVPSSPRSPPKVAGSDVQQKSQMKIPVTSDPILVKRTWIGKDGKSGEMERKLKL</sequence>
<evidence type="ECO:0000313" key="2">
    <source>
        <dbReference type="EnsemblPlants" id="PGSC0003DMT400013069"/>
    </source>
</evidence>
<evidence type="ECO:0000256" key="1">
    <source>
        <dbReference type="SAM" id="MobiDB-lite"/>
    </source>
</evidence>
<feature type="compositionally biased region" description="Basic and acidic residues" evidence="1">
    <location>
        <begin position="37"/>
        <end position="48"/>
    </location>
</feature>
<dbReference type="Gramene" id="PGSC0003DMT400013069">
    <property type="protein sequence ID" value="PGSC0003DMT400013069"/>
    <property type="gene ID" value="PGSC0003DMG400005098"/>
</dbReference>
<dbReference type="EnsemblPlants" id="PGSC0003DMT400013069">
    <property type="protein sequence ID" value="PGSC0003DMT400013069"/>
    <property type="gene ID" value="PGSC0003DMG400005098"/>
</dbReference>
<feature type="region of interest" description="Disordered" evidence="1">
    <location>
        <begin position="1"/>
        <end position="77"/>
    </location>
</feature>
<dbReference type="PaxDb" id="4113-PGSC0003DMT400013069"/>
<keyword evidence="3" id="KW-1185">Reference proteome</keyword>
<name>M1A289_SOLTU</name>
<reference evidence="2" key="2">
    <citation type="submission" date="2015-06" db="UniProtKB">
        <authorList>
            <consortium name="EnsemblPlants"/>
        </authorList>
    </citation>
    <scope>IDENTIFICATION</scope>
    <source>
        <strain evidence="2">DM1-3 516 R44</strain>
    </source>
</reference>
<evidence type="ECO:0000313" key="3">
    <source>
        <dbReference type="Proteomes" id="UP000011115"/>
    </source>
</evidence>
<dbReference type="InParanoid" id="M1A289"/>
<dbReference type="Proteomes" id="UP000011115">
    <property type="component" value="Unassembled WGS sequence"/>
</dbReference>
<dbReference type="HOGENOM" id="CLU_2282435_0_0_1"/>
<dbReference type="AlphaFoldDB" id="M1A289"/>
<accession>M1A289</accession>
<reference evidence="3" key="1">
    <citation type="journal article" date="2011" name="Nature">
        <title>Genome sequence and analysis of the tuber crop potato.</title>
        <authorList>
            <consortium name="The Potato Genome Sequencing Consortium"/>
        </authorList>
    </citation>
    <scope>NUCLEOTIDE SEQUENCE [LARGE SCALE GENOMIC DNA]</scope>
    <source>
        <strain evidence="3">cv. DM1-3 516 R44</strain>
    </source>
</reference>